<protein>
    <submittedName>
        <fullName evidence="2">Venom peptide U3-SYTX-Sth1g</fullName>
    </submittedName>
</protein>
<reference evidence="2" key="2">
    <citation type="journal article" date="2014" name="J. Proteome Res.">
        <title>Spit and venom from scytodes spiders: a diverse and distinct cocktail.</title>
        <authorList>
            <person name="Zobel-Thropp P.A."/>
            <person name="Correa S.M."/>
            <person name="Garb J.E."/>
            <person name="Binford G.J."/>
        </authorList>
    </citation>
    <scope>NUCLEOTIDE SEQUENCE</scope>
    <source>
        <tissue evidence="2">Venom gland</tissue>
    </source>
</reference>
<feature type="chain" id="PRO_5001970733" evidence="1">
    <location>
        <begin position="34"/>
        <end position="71"/>
    </location>
</feature>
<reference evidence="2" key="1">
    <citation type="submission" date="2013-11" db="EMBL/GenBank/DDBJ databases">
        <authorList>
            <person name="Thropp P.A."/>
            <person name="Correa S.M."/>
            <person name="Garb J.E."/>
            <person name="Binford G.J."/>
        </authorList>
    </citation>
    <scope>NUCLEOTIDE SEQUENCE</scope>
    <source>
        <tissue evidence="2">Venom gland</tissue>
    </source>
</reference>
<feature type="signal peptide" evidence="1">
    <location>
        <begin position="1"/>
        <end position="33"/>
    </location>
</feature>
<name>A0A0A0V5T4_SCYTH</name>
<accession>A0A0A0V5T4</accession>
<sequence>MFQNSTISSKIGFAKHFFLFAVLLCATAMYSVAEPAQERLIESIACMQKGWPCMEHVDCCHGVCDSLFCLY</sequence>
<keyword evidence="1" id="KW-0732">Signal</keyword>
<organism evidence="2">
    <name type="scientific">Scytodes thoracica</name>
    <name type="common">Spitting spider</name>
    <name type="synonym">Aranea thoracica</name>
    <dbReference type="NCBI Taxonomy" id="1112478"/>
    <lineage>
        <taxon>Eukaryota</taxon>
        <taxon>Metazoa</taxon>
        <taxon>Ecdysozoa</taxon>
        <taxon>Arthropoda</taxon>
        <taxon>Chelicerata</taxon>
        <taxon>Arachnida</taxon>
        <taxon>Araneae</taxon>
        <taxon>Araneomorphae</taxon>
        <taxon>Haplogynae</taxon>
        <taxon>Scytodoidea</taxon>
        <taxon>Scytodidae</taxon>
        <taxon>Scytodes</taxon>
    </lineage>
</organism>
<dbReference type="EMBL" id="KF860613">
    <property type="protein sequence ID" value="AIW62547.1"/>
    <property type="molecule type" value="mRNA"/>
</dbReference>
<evidence type="ECO:0000313" key="2">
    <source>
        <dbReference type="EMBL" id="AIW62547.1"/>
    </source>
</evidence>
<evidence type="ECO:0000256" key="1">
    <source>
        <dbReference type="SAM" id="SignalP"/>
    </source>
</evidence>
<proteinExistence type="evidence at transcript level"/>
<dbReference type="AlphaFoldDB" id="A0A0A0V5T4"/>